<feature type="region of interest" description="Disordered" evidence="1">
    <location>
        <begin position="146"/>
        <end position="175"/>
    </location>
</feature>
<evidence type="ECO:0000256" key="1">
    <source>
        <dbReference type="SAM" id="MobiDB-lite"/>
    </source>
</evidence>
<reference evidence="2" key="1">
    <citation type="submission" date="2007-06" db="EMBL/GenBank/DDBJ databases">
        <title>Full length cDNA sequences from Sitka Spruce (Picea sitchensis).</title>
        <authorList>
            <person name="Ralph S.G."/>
            <person name="Chun H.E."/>
            <person name="Liao N."/>
            <person name="Ali J."/>
            <person name="Reid K."/>
            <person name="Kolosova N."/>
            <person name="Cooper N."/>
            <person name="Cullis C."/>
            <person name="Jancsik S."/>
            <person name="Moore R."/>
            <person name="Mayo M."/>
            <person name="Wagner S."/>
            <person name="Holt R.A."/>
            <person name="Jones S.J.M."/>
            <person name="Marra M.A."/>
            <person name="Ritland C.E."/>
            <person name="Ritland K."/>
            <person name="Bohlmann J."/>
        </authorList>
    </citation>
    <scope>NUCLEOTIDE SEQUENCE</scope>
    <source>
        <tissue evidence="2">Bark</tissue>
    </source>
</reference>
<evidence type="ECO:0000313" key="2">
    <source>
        <dbReference type="EMBL" id="ABR18286.1"/>
    </source>
</evidence>
<sequence>MMKWKQVWRKVSNYVRHDLKEIAFPSSLPDPPHLKPRRKLTWPEWFEVLKKASRLYVESWKRDISDDIDVLEGRAPPPKTGNGSKTENGTRDREPSTLEDVAVAARGGMETLRPVLQRIYMTRATAYKDALKNFIEGYQEGIAETMASKESLKSPIHEEGRNSTKDEKKGDNPEK</sequence>
<feature type="region of interest" description="Disordered" evidence="1">
    <location>
        <begin position="68"/>
        <end position="97"/>
    </location>
</feature>
<dbReference type="OMA" id="NFIEGYQ"/>
<feature type="compositionally biased region" description="Basic and acidic residues" evidence="1">
    <location>
        <begin position="150"/>
        <end position="175"/>
    </location>
</feature>
<dbReference type="EMBL" id="EF678538">
    <property type="protein sequence ID" value="ABR18286.1"/>
    <property type="molecule type" value="mRNA"/>
</dbReference>
<accession>B8LRK6</accession>
<protein>
    <recommendedName>
        <fullName evidence="3">Embryo defective 2735</fullName>
    </recommendedName>
</protein>
<dbReference type="AlphaFoldDB" id="B8LRK6"/>
<organism evidence="2">
    <name type="scientific">Picea sitchensis</name>
    <name type="common">Sitka spruce</name>
    <name type="synonym">Pinus sitchensis</name>
    <dbReference type="NCBI Taxonomy" id="3332"/>
    <lineage>
        <taxon>Eukaryota</taxon>
        <taxon>Viridiplantae</taxon>
        <taxon>Streptophyta</taxon>
        <taxon>Embryophyta</taxon>
        <taxon>Tracheophyta</taxon>
        <taxon>Spermatophyta</taxon>
        <taxon>Pinopsida</taxon>
        <taxon>Pinidae</taxon>
        <taxon>Conifers I</taxon>
        <taxon>Pinales</taxon>
        <taxon>Pinaceae</taxon>
        <taxon>Picea</taxon>
    </lineage>
</organism>
<dbReference type="PANTHER" id="PTHR36064">
    <property type="entry name" value="EMBRYO DEFECTIVE 2735"/>
    <property type="match status" value="1"/>
</dbReference>
<evidence type="ECO:0008006" key="3">
    <source>
        <dbReference type="Google" id="ProtNLM"/>
    </source>
</evidence>
<proteinExistence type="evidence at transcript level"/>
<name>B8LRK6_PICSI</name>